<evidence type="ECO:0000256" key="1">
    <source>
        <dbReference type="SAM" id="SignalP"/>
    </source>
</evidence>
<evidence type="ECO:0000313" key="3">
    <source>
        <dbReference type="Proteomes" id="UP000197007"/>
    </source>
</evidence>
<accession>A0A1Z4BL43</accession>
<organism evidence="2 3">
    <name type="scientific">Capnocytophaga endodontalis</name>
    <dbReference type="NCBI Taxonomy" id="2708117"/>
    <lineage>
        <taxon>Bacteria</taxon>
        <taxon>Pseudomonadati</taxon>
        <taxon>Bacteroidota</taxon>
        <taxon>Flavobacteriia</taxon>
        <taxon>Flavobacteriales</taxon>
        <taxon>Flavobacteriaceae</taxon>
        <taxon>Capnocytophaga</taxon>
    </lineage>
</organism>
<name>A0A1Z4BL43_9FLAO</name>
<gene>
    <name evidence="2" type="ORF">CBG49_02205</name>
</gene>
<reference evidence="3" key="1">
    <citation type="submission" date="2017-06" db="EMBL/GenBank/DDBJ databases">
        <title>Complete genome sequence of Capnocytophaga sp. KCOM 1579 (=ChDC OS43) isolated from a human refractory periapical abscess lesion.</title>
        <authorList>
            <person name="Kook J.-K."/>
            <person name="Park S.-N."/>
            <person name="Lim Y.K."/>
            <person name="Roh H."/>
        </authorList>
    </citation>
    <scope>NUCLEOTIDE SEQUENCE [LARGE SCALE GENOMIC DNA]</scope>
    <source>
        <strain evidence="3">ChDC OS43</strain>
    </source>
</reference>
<sequence>MRTILLLLLIILHTQIQAQTTRIENDLFAKVVTKFKKDKESFGEFKYLGLCHCISSVLENEEDLFFAEYIDYYNSCSALTRLLNKEVLKNTFAIYESKLKDLKNNTEKFNQCFLLYNQRKLKQCYIQTISNQNNYIEDKEIQLFMEDYLNLGRVDIYRFIEGKKPLEVRK</sequence>
<dbReference type="KEGG" id="capn:CBG49_02205"/>
<dbReference type="AlphaFoldDB" id="A0A1Z4BL43"/>
<feature type="signal peptide" evidence="1">
    <location>
        <begin position="1"/>
        <end position="18"/>
    </location>
</feature>
<keyword evidence="1" id="KW-0732">Signal</keyword>
<proteinExistence type="predicted"/>
<keyword evidence="3" id="KW-1185">Reference proteome</keyword>
<dbReference type="RefSeq" id="WP_088593190.1">
    <property type="nucleotide sequence ID" value="NZ_CP022022.1"/>
</dbReference>
<dbReference type="EMBL" id="CP022022">
    <property type="protein sequence ID" value="ASF41998.1"/>
    <property type="molecule type" value="Genomic_DNA"/>
</dbReference>
<feature type="chain" id="PRO_5012554667" evidence="1">
    <location>
        <begin position="19"/>
        <end position="170"/>
    </location>
</feature>
<protein>
    <submittedName>
        <fullName evidence="2">Uncharacterized protein</fullName>
    </submittedName>
</protein>
<evidence type="ECO:0000313" key="2">
    <source>
        <dbReference type="EMBL" id="ASF41998.1"/>
    </source>
</evidence>
<dbReference type="Proteomes" id="UP000197007">
    <property type="component" value="Chromosome"/>
</dbReference>